<dbReference type="InterPro" id="IPR005119">
    <property type="entry name" value="LysR_subst-bd"/>
</dbReference>
<evidence type="ECO:0000313" key="6">
    <source>
        <dbReference type="EMBL" id="CTQ45397.1"/>
    </source>
</evidence>
<keyword evidence="4" id="KW-0804">Transcription</keyword>
<dbReference type="InterPro" id="IPR058163">
    <property type="entry name" value="LysR-type_TF_proteobact-type"/>
</dbReference>
<organism evidence="6 7">
    <name type="scientific">Roseibium aggregatum</name>
    <dbReference type="NCBI Taxonomy" id="187304"/>
    <lineage>
        <taxon>Bacteria</taxon>
        <taxon>Pseudomonadati</taxon>
        <taxon>Pseudomonadota</taxon>
        <taxon>Alphaproteobacteria</taxon>
        <taxon>Hyphomicrobiales</taxon>
        <taxon>Stappiaceae</taxon>
        <taxon>Roseibium</taxon>
    </lineage>
</organism>
<evidence type="ECO:0000313" key="7">
    <source>
        <dbReference type="Proteomes" id="UP000048926"/>
    </source>
</evidence>
<dbReference type="PRINTS" id="PR00039">
    <property type="entry name" value="HTHLYSR"/>
</dbReference>
<dbReference type="PROSITE" id="PS50931">
    <property type="entry name" value="HTH_LYSR"/>
    <property type="match status" value="1"/>
</dbReference>
<name>A0A0M6Y809_9HYPH</name>
<keyword evidence="7" id="KW-1185">Reference proteome</keyword>
<protein>
    <submittedName>
        <fullName evidence="6">Gcv operon activator</fullName>
    </submittedName>
</protein>
<dbReference type="GO" id="GO:0006351">
    <property type="term" value="P:DNA-templated transcription"/>
    <property type="evidence" value="ECO:0007669"/>
    <property type="project" value="TreeGrafter"/>
</dbReference>
<feature type="domain" description="HTH lysR-type" evidence="5">
    <location>
        <begin position="6"/>
        <end position="63"/>
    </location>
</feature>
<dbReference type="OrthoDB" id="9804958at2"/>
<dbReference type="InterPro" id="IPR036388">
    <property type="entry name" value="WH-like_DNA-bd_sf"/>
</dbReference>
<dbReference type="AlphaFoldDB" id="A0A0M6Y809"/>
<dbReference type="Pfam" id="PF03466">
    <property type="entry name" value="LysR_substrate"/>
    <property type="match status" value="1"/>
</dbReference>
<dbReference type="RefSeq" id="WP_055658438.1">
    <property type="nucleotide sequence ID" value="NZ_CXST01000002.1"/>
</dbReference>
<dbReference type="STRING" id="187304.B0E33_04210"/>
<sequence>MRREIPPLRLLTTFEAVLRTGGVQNAAAELNVTQPAVSQALRNLEDHVGTKLLDRRVRPAALTEVGRILLQGVSSGFDQIGRAVDHIKALESADQNIVTVACTICTGTYWLMPRLAEFYNQHPEITVKVSTTNLIPQFASETDLLIRFGSGDWADGESELLFRERLIPVCSPGAMMRLGNGDLAKATLLHVEAEDECWPRWDQYLDAMGLSGSGQRNRTFSNYVQATQAAIAGMGVMLGWVSNSSDLLRQGQLTVFRDQPLFPDGAFHLVRPKRKEAKAAATTLARHLHRCVADVSSGK</sequence>
<comment type="similarity">
    <text evidence="1">Belongs to the LysR transcriptional regulatory family.</text>
</comment>
<proteinExistence type="inferred from homology"/>
<dbReference type="InterPro" id="IPR036390">
    <property type="entry name" value="WH_DNA-bd_sf"/>
</dbReference>
<dbReference type="CDD" id="cd08432">
    <property type="entry name" value="PBP2_GcdR_TrpI_HvrB_AmpR_like"/>
    <property type="match status" value="1"/>
</dbReference>
<dbReference type="Pfam" id="PF00126">
    <property type="entry name" value="HTH_1"/>
    <property type="match status" value="1"/>
</dbReference>
<accession>A0A0M6Y809</accession>
<evidence type="ECO:0000256" key="4">
    <source>
        <dbReference type="ARBA" id="ARBA00023163"/>
    </source>
</evidence>
<keyword evidence="3" id="KW-0238">DNA-binding</keyword>
<dbReference type="GO" id="GO:0043565">
    <property type="term" value="F:sequence-specific DNA binding"/>
    <property type="evidence" value="ECO:0007669"/>
    <property type="project" value="TreeGrafter"/>
</dbReference>
<dbReference type="GO" id="GO:0003700">
    <property type="term" value="F:DNA-binding transcription factor activity"/>
    <property type="evidence" value="ECO:0007669"/>
    <property type="project" value="InterPro"/>
</dbReference>
<dbReference type="SUPFAM" id="SSF46785">
    <property type="entry name" value="Winged helix' DNA-binding domain"/>
    <property type="match status" value="1"/>
</dbReference>
<dbReference type="EMBL" id="CXST01000002">
    <property type="protein sequence ID" value="CTQ45397.1"/>
    <property type="molecule type" value="Genomic_DNA"/>
</dbReference>
<evidence type="ECO:0000256" key="2">
    <source>
        <dbReference type="ARBA" id="ARBA00023015"/>
    </source>
</evidence>
<dbReference type="Gene3D" id="3.40.190.10">
    <property type="entry name" value="Periplasmic binding protein-like II"/>
    <property type="match status" value="2"/>
</dbReference>
<dbReference type="PANTHER" id="PTHR30537:SF74">
    <property type="entry name" value="HTH-TYPE TRANSCRIPTIONAL REGULATOR TRPI"/>
    <property type="match status" value="1"/>
</dbReference>
<reference evidence="7" key="1">
    <citation type="submission" date="2015-07" db="EMBL/GenBank/DDBJ databases">
        <authorList>
            <person name="Rodrigo-Torres Lidia"/>
            <person name="Arahal R.David."/>
        </authorList>
    </citation>
    <scope>NUCLEOTIDE SEQUENCE [LARGE SCALE GENOMIC DNA]</scope>
    <source>
        <strain evidence="7">CECT 4801</strain>
    </source>
</reference>
<dbReference type="Proteomes" id="UP000048926">
    <property type="component" value="Unassembled WGS sequence"/>
</dbReference>
<evidence type="ECO:0000259" key="5">
    <source>
        <dbReference type="PROSITE" id="PS50931"/>
    </source>
</evidence>
<gene>
    <name evidence="6" type="primary">gcvA_11</name>
    <name evidence="6" type="ORF">LAL4801_03847</name>
</gene>
<dbReference type="InterPro" id="IPR000847">
    <property type="entry name" value="LysR_HTH_N"/>
</dbReference>
<dbReference type="PANTHER" id="PTHR30537">
    <property type="entry name" value="HTH-TYPE TRANSCRIPTIONAL REGULATOR"/>
    <property type="match status" value="1"/>
</dbReference>
<evidence type="ECO:0000256" key="1">
    <source>
        <dbReference type="ARBA" id="ARBA00009437"/>
    </source>
</evidence>
<dbReference type="SUPFAM" id="SSF53850">
    <property type="entry name" value="Periplasmic binding protein-like II"/>
    <property type="match status" value="1"/>
</dbReference>
<dbReference type="Gene3D" id="1.10.10.10">
    <property type="entry name" value="Winged helix-like DNA-binding domain superfamily/Winged helix DNA-binding domain"/>
    <property type="match status" value="1"/>
</dbReference>
<evidence type="ECO:0000256" key="3">
    <source>
        <dbReference type="ARBA" id="ARBA00023125"/>
    </source>
</evidence>
<keyword evidence="2" id="KW-0805">Transcription regulation</keyword>